<dbReference type="SMART" id="SM00173">
    <property type="entry name" value="RAS"/>
    <property type="match status" value="1"/>
</dbReference>
<comment type="similarity">
    <text evidence="1">Belongs to the small GTPase superfamily. Rab family.</text>
</comment>
<evidence type="ECO:0000256" key="1">
    <source>
        <dbReference type="ARBA" id="ARBA00006270"/>
    </source>
</evidence>
<dbReference type="Pfam" id="PF00071">
    <property type="entry name" value="Ras"/>
    <property type="match status" value="1"/>
</dbReference>
<dbReference type="RefSeq" id="XP_044554502.1">
    <property type="nucleotide sequence ID" value="XM_044686977.1"/>
</dbReference>
<evidence type="ECO:0000256" key="4">
    <source>
        <dbReference type="SAM" id="MobiDB-lite"/>
    </source>
</evidence>
<dbReference type="SUPFAM" id="SSF52540">
    <property type="entry name" value="P-loop containing nucleoside triphosphate hydrolases"/>
    <property type="match status" value="1"/>
</dbReference>
<dbReference type="SMART" id="SM00174">
    <property type="entry name" value="RHO"/>
    <property type="match status" value="1"/>
</dbReference>
<accession>A0AA88H0P7</accession>
<name>A0AA88H0P7_NAELO</name>
<dbReference type="AlphaFoldDB" id="A0AA88H0P7"/>
<evidence type="ECO:0008006" key="7">
    <source>
        <dbReference type="Google" id="ProtNLM"/>
    </source>
</evidence>
<dbReference type="PANTHER" id="PTHR47979">
    <property type="entry name" value="DRAB11-RELATED"/>
    <property type="match status" value="1"/>
</dbReference>
<dbReference type="GO" id="GO:0003924">
    <property type="term" value="F:GTPase activity"/>
    <property type="evidence" value="ECO:0007669"/>
    <property type="project" value="InterPro"/>
</dbReference>
<dbReference type="InterPro" id="IPR050209">
    <property type="entry name" value="Rab_GTPases_membrane_traffic"/>
</dbReference>
<dbReference type="InterPro" id="IPR005225">
    <property type="entry name" value="Small_GTP-bd"/>
</dbReference>
<dbReference type="PROSITE" id="PS51420">
    <property type="entry name" value="RHO"/>
    <property type="match status" value="1"/>
</dbReference>
<protein>
    <recommendedName>
        <fullName evidence="7">Rab family small GTPase</fullName>
    </recommendedName>
</protein>
<dbReference type="InterPro" id="IPR027417">
    <property type="entry name" value="P-loop_NTPase"/>
</dbReference>
<dbReference type="SMART" id="SM00176">
    <property type="entry name" value="RAN"/>
    <property type="match status" value="1"/>
</dbReference>
<dbReference type="GeneID" id="68103787"/>
<keyword evidence="6" id="KW-1185">Reference proteome</keyword>
<feature type="compositionally biased region" description="Polar residues" evidence="4">
    <location>
        <begin position="214"/>
        <end position="239"/>
    </location>
</feature>
<dbReference type="Gene3D" id="3.40.50.300">
    <property type="entry name" value="P-loop containing nucleotide triphosphate hydrolases"/>
    <property type="match status" value="1"/>
</dbReference>
<reference evidence="5 6" key="1">
    <citation type="journal article" date="2018" name="BMC Genomics">
        <title>The genome of Naegleria lovaniensis, the basis for a comparative approach to unravel pathogenicity factors of the human pathogenic amoeba N. fowleri.</title>
        <authorList>
            <person name="Liechti N."/>
            <person name="Schurch N."/>
            <person name="Bruggmann R."/>
            <person name="Wittwer M."/>
        </authorList>
    </citation>
    <scope>NUCLEOTIDE SEQUENCE [LARGE SCALE GENOMIC DNA]</scope>
    <source>
        <strain evidence="5 6">ATCC 30569</strain>
    </source>
</reference>
<dbReference type="EMBL" id="PYSW02000004">
    <property type="protein sequence ID" value="KAG2392608.1"/>
    <property type="molecule type" value="Genomic_DNA"/>
</dbReference>
<organism evidence="5 6">
    <name type="scientific">Naegleria lovaniensis</name>
    <name type="common">Amoeba</name>
    <dbReference type="NCBI Taxonomy" id="51637"/>
    <lineage>
        <taxon>Eukaryota</taxon>
        <taxon>Discoba</taxon>
        <taxon>Heterolobosea</taxon>
        <taxon>Tetramitia</taxon>
        <taxon>Eutetramitia</taxon>
        <taxon>Vahlkampfiidae</taxon>
        <taxon>Naegleria</taxon>
    </lineage>
</organism>
<dbReference type="GO" id="GO:0005525">
    <property type="term" value="F:GTP binding"/>
    <property type="evidence" value="ECO:0007669"/>
    <property type="project" value="UniProtKB-KW"/>
</dbReference>
<dbReference type="PRINTS" id="PR00449">
    <property type="entry name" value="RASTRNSFRMNG"/>
</dbReference>
<feature type="compositionally biased region" description="Low complexity" evidence="4">
    <location>
        <begin position="240"/>
        <end position="252"/>
    </location>
</feature>
<dbReference type="SMART" id="SM00175">
    <property type="entry name" value="RAB"/>
    <property type="match status" value="1"/>
</dbReference>
<dbReference type="PROSITE" id="PS51419">
    <property type="entry name" value="RAB"/>
    <property type="match status" value="1"/>
</dbReference>
<comment type="caution">
    <text evidence="5">The sequence shown here is derived from an EMBL/GenBank/DDBJ whole genome shotgun (WGS) entry which is preliminary data.</text>
</comment>
<evidence type="ECO:0000313" key="5">
    <source>
        <dbReference type="EMBL" id="KAG2392608.1"/>
    </source>
</evidence>
<dbReference type="FunFam" id="3.40.50.300:FF:001072">
    <property type="entry name" value="Rab family GTPase"/>
    <property type="match status" value="1"/>
</dbReference>
<gene>
    <name evidence="5" type="ORF">C9374_011333</name>
</gene>
<keyword evidence="3" id="KW-0342">GTP-binding</keyword>
<sequence>MNQSAAYHYMFKYIIIGDSGVGKSCILLQFTDDRFDSRSECTIGVEFGTKTIDLGSKYNHIKIKTQIWDTAGQEAFRSIARSYYRCSACAFLVYDITRRSTFESVQTWLTDALSNNSNHSQLIVVLIGNKTDLAKTQRQVSYKEGLEFAEKNKIHMFLETSAKTAENVYRAFLESSELIFKKVQAHEIMVGGMDDDVVGSGVRCGPLLMQNQPGTPTKTFTSNSSNRIKGSELGNTSIRNPNNTNATQSSSSTCCTGSRRESVSCFGKKSTTPNVCSGNGICIGMDTCQCNTTTYMIGLRCNLNSTRVELLSASKRWFKLNISNSLLVLDDESTIPTTPIHLEMNITMRPLVANKFQLPLLVTSQLSLEPYEDDINSSSSVMSRNQTTINESIPYYNNYSF</sequence>
<dbReference type="InterPro" id="IPR001806">
    <property type="entry name" value="Small_GTPase"/>
</dbReference>
<evidence type="ECO:0000313" key="6">
    <source>
        <dbReference type="Proteomes" id="UP000816034"/>
    </source>
</evidence>
<keyword evidence="2" id="KW-0547">Nucleotide-binding</keyword>
<dbReference type="PROSITE" id="PS51421">
    <property type="entry name" value="RAS"/>
    <property type="match status" value="1"/>
</dbReference>
<evidence type="ECO:0000256" key="3">
    <source>
        <dbReference type="ARBA" id="ARBA00023134"/>
    </source>
</evidence>
<dbReference type="Proteomes" id="UP000816034">
    <property type="component" value="Unassembled WGS sequence"/>
</dbReference>
<evidence type="ECO:0000256" key="2">
    <source>
        <dbReference type="ARBA" id="ARBA00022741"/>
    </source>
</evidence>
<proteinExistence type="inferred from homology"/>
<feature type="region of interest" description="Disordered" evidence="4">
    <location>
        <begin position="214"/>
        <end position="252"/>
    </location>
</feature>
<dbReference type="NCBIfam" id="TIGR00231">
    <property type="entry name" value="small_GTP"/>
    <property type="match status" value="1"/>
</dbReference>